<dbReference type="Gene3D" id="3.40.710.10">
    <property type="entry name" value="DD-peptidase/beta-lactamase superfamily"/>
    <property type="match status" value="1"/>
</dbReference>
<dbReference type="InterPro" id="IPR012338">
    <property type="entry name" value="Beta-lactam/transpept-like"/>
</dbReference>
<dbReference type="Gene3D" id="2.40.128.600">
    <property type="match status" value="1"/>
</dbReference>
<evidence type="ECO:0000313" key="5">
    <source>
        <dbReference type="Proteomes" id="UP001501175"/>
    </source>
</evidence>
<keyword evidence="4" id="KW-0378">Hydrolase</keyword>
<protein>
    <submittedName>
        <fullName evidence="4">Serine hydrolase</fullName>
    </submittedName>
</protein>
<evidence type="ECO:0000313" key="4">
    <source>
        <dbReference type="EMBL" id="GAA4450857.1"/>
    </source>
</evidence>
<reference evidence="5" key="1">
    <citation type="journal article" date="2019" name="Int. J. Syst. Evol. Microbiol.">
        <title>The Global Catalogue of Microorganisms (GCM) 10K type strain sequencing project: providing services to taxonomists for standard genome sequencing and annotation.</title>
        <authorList>
            <consortium name="The Broad Institute Genomics Platform"/>
            <consortium name="The Broad Institute Genome Sequencing Center for Infectious Disease"/>
            <person name="Wu L."/>
            <person name="Ma J."/>
        </authorList>
    </citation>
    <scope>NUCLEOTIDE SEQUENCE [LARGE SCALE GENOMIC DNA]</scope>
    <source>
        <strain evidence="5">JCM 17927</strain>
    </source>
</reference>
<dbReference type="PANTHER" id="PTHR46825:SF15">
    <property type="entry name" value="BETA-LACTAMASE-RELATED DOMAIN-CONTAINING PROTEIN"/>
    <property type="match status" value="1"/>
</dbReference>
<sequence>MKKRLLTVILIGWVFVWCGHAFSALAQVITSPQIDALVQRTLTTFDVPGIAVAVVKDGQVVHQKGYGVRSLRTGAKVDEHTLFGIASNSKAFTAAALGMLMDEGKLTWDDKVIDYIPEFRMYNAYVTEEFTLRDLLTHRSGLGLGAGDLMFWPDSSNFTMKDVIHNLRYLKPVSGFRTKYDYDNLLYMVAGEVIERVSGKSWPEFVEDRMMKPLGMNRSAGSYERLADKDNVIDAHAPVNGRVQVIDRDNFRFGYSAGGINSSVADMSRWVITQLNKGKYGPNGRQQLFSEKIHAEMWKPQTILPVSDAPMPPYNTHFAAYGLGWRLSDVKGYKQVTHTGGLAGMVTQVTMLPELQLGIIVFTNQQSGAAFSAVTNTIKDSYLGLPPMDWVRRYSEQVKKGQADADKLTKDIWDGIAREQRANTTPVDFTRFAGTYRDRWFGDVVINQQGGKWWFRSLRSPKLTGELFYYKGNTFVVKWNDRSFDADAYVTFLVDESMHPASIKMKPISPLTDFSFDFQDLDLQRVKP</sequence>
<dbReference type="SUPFAM" id="SSF56601">
    <property type="entry name" value="beta-lactamase/transpeptidase-like"/>
    <property type="match status" value="1"/>
</dbReference>
<dbReference type="InterPro" id="IPR050491">
    <property type="entry name" value="AmpC-like"/>
</dbReference>
<feature type="signal peptide" evidence="1">
    <location>
        <begin position="1"/>
        <end position="26"/>
    </location>
</feature>
<dbReference type="PANTHER" id="PTHR46825">
    <property type="entry name" value="D-ALANYL-D-ALANINE-CARBOXYPEPTIDASE/ENDOPEPTIDASE AMPH"/>
    <property type="match status" value="1"/>
</dbReference>
<name>A0ABP8MK23_9BACT</name>
<organism evidence="4 5">
    <name type="scientific">Nibrella saemangeumensis</name>
    <dbReference type="NCBI Taxonomy" id="1084526"/>
    <lineage>
        <taxon>Bacteria</taxon>
        <taxon>Pseudomonadati</taxon>
        <taxon>Bacteroidota</taxon>
        <taxon>Cytophagia</taxon>
        <taxon>Cytophagales</taxon>
        <taxon>Spirosomataceae</taxon>
        <taxon>Nibrella</taxon>
    </lineage>
</organism>
<accession>A0ABP8MK23</accession>
<evidence type="ECO:0000256" key="1">
    <source>
        <dbReference type="SAM" id="SignalP"/>
    </source>
</evidence>
<comment type="caution">
    <text evidence="4">The sequence shown here is derived from an EMBL/GenBank/DDBJ whole genome shotgun (WGS) entry which is preliminary data.</text>
</comment>
<dbReference type="InterPro" id="IPR001466">
    <property type="entry name" value="Beta-lactam-related"/>
</dbReference>
<keyword evidence="5" id="KW-1185">Reference proteome</keyword>
<keyword evidence="1" id="KW-0732">Signal</keyword>
<feature type="chain" id="PRO_5047084546" evidence="1">
    <location>
        <begin position="27"/>
        <end position="528"/>
    </location>
</feature>
<proteinExistence type="predicted"/>
<feature type="domain" description="Beta-lactamase-related" evidence="2">
    <location>
        <begin position="35"/>
        <end position="376"/>
    </location>
</feature>
<evidence type="ECO:0000259" key="3">
    <source>
        <dbReference type="Pfam" id="PF11954"/>
    </source>
</evidence>
<dbReference type="Pfam" id="PF00144">
    <property type="entry name" value="Beta-lactamase"/>
    <property type="match status" value="1"/>
</dbReference>
<dbReference type="EMBL" id="BAABHD010000012">
    <property type="protein sequence ID" value="GAA4450857.1"/>
    <property type="molecule type" value="Genomic_DNA"/>
</dbReference>
<dbReference type="InterPro" id="IPR021860">
    <property type="entry name" value="Peptidase_S12_Pab87-rel_C"/>
</dbReference>
<feature type="domain" description="Peptidase S12 Pab87-related C-terminal" evidence="3">
    <location>
        <begin position="427"/>
        <end position="525"/>
    </location>
</feature>
<gene>
    <name evidence="4" type="ORF">GCM10023189_12130</name>
</gene>
<dbReference type="Pfam" id="PF11954">
    <property type="entry name" value="DUF3471"/>
    <property type="match status" value="1"/>
</dbReference>
<dbReference type="RefSeq" id="WP_345241593.1">
    <property type="nucleotide sequence ID" value="NZ_BAABHD010000012.1"/>
</dbReference>
<dbReference type="GO" id="GO:0016787">
    <property type="term" value="F:hydrolase activity"/>
    <property type="evidence" value="ECO:0007669"/>
    <property type="project" value="UniProtKB-KW"/>
</dbReference>
<evidence type="ECO:0000259" key="2">
    <source>
        <dbReference type="Pfam" id="PF00144"/>
    </source>
</evidence>
<dbReference type="Proteomes" id="UP001501175">
    <property type="component" value="Unassembled WGS sequence"/>
</dbReference>